<keyword evidence="1" id="KW-0472">Membrane</keyword>
<dbReference type="STRING" id="1123866.NT01SARS_0364"/>
<evidence type="ECO:0000313" key="2">
    <source>
        <dbReference type="EMBL" id="EJP71880.1"/>
    </source>
</evidence>
<keyword evidence="1" id="KW-0812">Transmembrane</keyword>
<feature type="transmembrane region" description="Helical" evidence="1">
    <location>
        <begin position="14"/>
        <end position="35"/>
    </location>
</feature>
<dbReference type="EMBL" id="JH611156">
    <property type="protein sequence ID" value="EJP71880.1"/>
    <property type="molecule type" value="Genomic_DNA"/>
</dbReference>
<organism evidence="2 3">
    <name type="scientific">SAR86 cluster bacterium SAR86A</name>
    <dbReference type="NCBI Taxonomy" id="1123866"/>
    <lineage>
        <taxon>Bacteria</taxon>
        <taxon>Pseudomonadati</taxon>
        <taxon>Pseudomonadota</taxon>
        <taxon>Gammaproteobacteria</taxon>
        <taxon>SAR86 cluster</taxon>
    </lineage>
</organism>
<dbReference type="HOGENOM" id="CLU_1776125_0_0_6"/>
<evidence type="ECO:0000313" key="3">
    <source>
        <dbReference type="Proteomes" id="UP000010305"/>
    </source>
</evidence>
<dbReference type="Proteomes" id="UP000010305">
    <property type="component" value="Unassembled WGS sequence"/>
</dbReference>
<accession>J4WSM9</accession>
<keyword evidence="1" id="KW-1133">Transmembrane helix</keyword>
<protein>
    <submittedName>
        <fullName evidence="2">Uncharacterized protein</fullName>
    </submittedName>
</protein>
<dbReference type="GO" id="GO:0015628">
    <property type="term" value="P:protein secretion by the type II secretion system"/>
    <property type="evidence" value="ECO:0007669"/>
    <property type="project" value="InterPro"/>
</dbReference>
<proteinExistence type="predicted"/>
<name>J4WSM9_9GAMM</name>
<dbReference type="GO" id="GO:0015627">
    <property type="term" value="C:type II protein secretion system complex"/>
    <property type="evidence" value="ECO:0007669"/>
    <property type="project" value="InterPro"/>
</dbReference>
<sequence length="146" mass="16223">MEYFNNLNSREKKLLLLALVALSIGLIFLLINNTFNSYAQSKKKADKARSDYEYVISKAELLSSSLLGQSSNPVSIENFIRSNISVQSNNLKVSNQDGLIKISFSSDSLKDSINITNEISSKLGKNLINISFKKTQDGQVTEILIN</sequence>
<dbReference type="InterPro" id="IPR007690">
    <property type="entry name" value="T2SS_GspM"/>
</dbReference>
<dbReference type="Pfam" id="PF04612">
    <property type="entry name" value="T2SSM"/>
    <property type="match status" value="1"/>
</dbReference>
<reference evidence="2 3" key="1">
    <citation type="journal article" date="2012" name="ISME J.">
        <title>Genomic insights to SAR86, an abundant and uncultivated marine bacterial lineage.</title>
        <authorList>
            <person name="Dupont C.L."/>
            <person name="Rusch D.B."/>
            <person name="Yooseph S."/>
            <person name="Lombardo M.J."/>
            <person name="Richter R.A."/>
            <person name="Valas R."/>
            <person name="Novotny M."/>
            <person name="Yee-Greenbaum J."/>
            <person name="Selengut J.D."/>
            <person name="Haft D.H."/>
            <person name="Halpern A.L."/>
            <person name="Lasken R.S."/>
            <person name="Nealson K."/>
            <person name="Friedman R."/>
            <person name="Venter J.C."/>
        </authorList>
    </citation>
    <scope>NUCLEOTIDE SEQUENCE [LARGE SCALE GENOMIC DNA]</scope>
</reference>
<evidence type="ECO:0000256" key="1">
    <source>
        <dbReference type="SAM" id="Phobius"/>
    </source>
</evidence>
<dbReference type="AlphaFoldDB" id="J4WSM9"/>
<gene>
    <name evidence="2" type="ORF">NT01SARS_0364</name>
</gene>